<feature type="compositionally biased region" description="Polar residues" evidence="4">
    <location>
        <begin position="101"/>
        <end position="113"/>
    </location>
</feature>
<organism evidence="5 6">
    <name type="scientific">Ceratopteris richardii</name>
    <name type="common">Triangle waterfern</name>
    <dbReference type="NCBI Taxonomy" id="49495"/>
    <lineage>
        <taxon>Eukaryota</taxon>
        <taxon>Viridiplantae</taxon>
        <taxon>Streptophyta</taxon>
        <taxon>Embryophyta</taxon>
        <taxon>Tracheophyta</taxon>
        <taxon>Polypodiopsida</taxon>
        <taxon>Polypodiidae</taxon>
        <taxon>Polypodiales</taxon>
        <taxon>Pteridineae</taxon>
        <taxon>Pteridaceae</taxon>
        <taxon>Parkerioideae</taxon>
        <taxon>Ceratopteris</taxon>
    </lineage>
</organism>
<feature type="repeat" description="PPR" evidence="3">
    <location>
        <begin position="257"/>
        <end position="291"/>
    </location>
</feature>
<feature type="repeat" description="PPR" evidence="3">
    <location>
        <begin position="222"/>
        <end position="256"/>
    </location>
</feature>
<feature type="repeat" description="PPR" evidence="3">
    <location>
        <begin position="292"/>
        <end position="322"/>
    </location>
</feature>
<dbReference type="Proteomes" id="UP000825935">
    <property type="component" value="Chromosome 15"/>
</dbReference>
<evidence type="ECO:0000256" key="2">
    <source>
        <dbReference type="ARBA" id="ARBA00022737"/>
    </source>
</evidence>
<dbReference type="InterPro" id="IPR011990">
    <property type="entry name" value="TPR-like_helical_dom_sf"/>
</dbReference>
<dbReference type="PROSITE" id="PS51375">
    <property type="entry name" value="PPR"/>
    <property type="match status" value="8"/>
</dbReference>
<evidence type="ECO:0008006" key="7">
    <source>
        <dbReference type="Google" id="ProtNLM"/>
    </source>
</evidence>
<dbReference type="Gene3D" id="1.25.40.10">
    <property type="entry name" value="Tetratricopeptide repeat domain"/>
    <property type="match status" value="3"/>
</dbReference>
<dbReference type="NCBIfam" id="TIGR00756">
    <property type="entry name" value="PPR"/>
    <property type="match status" value="8"/>
</dbReference>
<protein>
    <recommendedName>
        <fullName evidence="7">Smr domain-containing protein</fullName>
    </recommendedName>
</protein>
<feature type="repeat" description="PPR" evidence="3">
    <location>
        <begin position="362"/>
        <end position="396"/>
    </location>
</feature>
<gene>
    <name evidence="5" type="ORF">KP509_15G014300</name>
</gene>
<evidence type="ECO:0000313" key="5">
    <source>
        <dbReference type="EMBL" id="KAH7404188.1"/>
    </source>
</evidence>
<feature type="region of interest" description="Disordered" evidence="4">
    <location>
        <begin position="129"/>
        <end position="159"/>
    </location>
</feature>
<comment type="similarity">
    <text evidence="1">Belongs to the PPR family. P subfamily.</text>
</comment>
<dbReference type="EMBL" id="CM035420">
    <property type="protein sequence ID" value="KAH7404188.1"/>
    <property type="molecule type" value="Genomic_DNA"/>
</dbReference>
<evidence type="ECO:0000256" key="3">
    <source>
        <dbReference type="PROSITE-ProRule" id="PRU00708"/>
    </source>
</evidence>
<feature type="repeat" description="PPR" evidence="3">
    <location>
        <begin position="327"/>
        <end position="361"/>
    </location>
</feature>
<dbReference type="GO" id="GO:0045727">
    <property type="term" value="P:positive regulation of translation"/>
    <property type="evidence" value="ECO:0007669"/>
    <property type="project" value="TreeGrafter"/>
</dbReference>
<comment type="caution">
    <text evidence="5">The sequence shown here is derived from an EMBL/GenBank/DDBJ whole genome shotgun (WGS) entry which is preliminary data.</text>
</comment>
<feature type="repeat" description="PPR" evidence="3">
    <location>
        <begin position="468"/>
        <end position="502"/>
    </location>
</feature>
<feature type="repeat" description="PPR" evidence="3">
    <location>
        <begin position="397"/>
        <end position="431"/>
    </location>
</feature>
<feature type="region of interest" description="Disordered" evidence="4">
    <location>
        <begin position="22"/>
        <end position="113"/>
    </location>
</feature>
<feature type="compositionally biased region" description="Low complexity" evidence="4">
    <location>
        <begin position="25"/>
        <end position="57"/>
    </location>
</feature>
<keyword evidence="2" id="KW-0677">Repeat</keyword>
<dbReference type="AlphaFoldDB" id="A0A8T2T5W2"/>
<proteinExistence type="inferred from homology"/>
<feature type="compositionally biased region" description="Low complexity" evidence="4">
    <location>
        <begin position="71"/>
        <end position="81"/>
    </location>
</feature>
<dbReference type="Pfam" id="PF13041">
    <property type="entry name" value="PPR_2"/>
    <property type="match status" value="3"/>
</dbReference>
<accession>A0A8T2T5W2</accession>
<dbReference type="SUPFAM" id="SSF48452">
    <property type="entry name" value="TPR-like"/>
    <property type="match status" value="1"/>
</dbReference>
<dbReference type="Pfam" id="PF01535">
    <property type="entry name" value="PPR"/>
    <property type="match status" value="1"/>
</dbReference>
<dbReference type="PANTHER" id="PTHR47447">
    <property type="entry name" value="OS03G0856100 PROTEIN"/>
    <property type="match status" value="1"/>
</dbReference>
<name>A0A8T2T5W2_CERRI</name>
<dbReference type="GO" id="GO:0042134">
    <property type="term" value="F:rRNA primary transcript binding"/>
    <property type="evidence" value="ECO:0007669"/>
    <property type="project" value="TreeGrafter"/>
</dbReference>
<feature type="repeat" description="PPR" evidence="3">
    <location>
        <begin position="432"/>
        <end position="466"/>
    </location>
</feature>
<dbReference type="OMA" id="KQSEHCR"/>
<evidence type="ECO:0000313" key="6">
    <source>
        <dbReference type="Proteomes" id="UP000825935"/>
    </source>
</evidence>
<dbReference type="PANTHER" id="PTHR47447:SF3">
    <property type="entry name" value="OS03G0856100 PROTEIN"/>
    <property type="match status" value="1"/>
</dbReference>
<reference evidence="5" key="1">
    <citation type="submission" date="2021-08" db="EMBL/GenBank/DDBJ databases">
        <title>WGS assembly of Ceratopteris richardii.</title>
        <authorList>
            <person name="Marchant D.B."/>
            <person name="Chen G."/>
            <person name="Jenkins J."/>
            <person name="Shu S."/>
            <person name="Leebens-Mack J."/>
            <person name="Grimwood J."/>
            <person name="Schmutz J."/>
            <person name="Soltis P."/>
            <person name="Soltis D."/>
            <person name="Chen Z.-H."/>
        </authorList>
    </citation>
    <scope>NUCLEOTIDE SEQUENCE</scope>
    <source>
        <strain evidence="5">Whitten #5841</strain>
        <tissue evidence="5">Leaf</tissue>
    </source>
</reference>
<dbReference type="GO" id="GO:0003729">
    <property type="term" value="F:mRNA binding"/>
    <property type="evidence" value="ECO:0007669"/>
    <property type="project" value="TreeGrafter"/>
</dbReference>
<dbReference type="InterPro" id="IPR002885">
    <property type="entry name" value="PPR_rpt"/>
</dbReference>
<sequence length="758" mass="85437">MAMTGASATVAVSSSSCARFACHYPGRTSSGAGPTSSSIPTPSLTVEVQKSSSQQPQQRKKDLADQVHALSSSVSWQVRSSQKQRREKSSEHEETTHQSSILTSRRSQNQQRGKTLANQLYPLSEEFLEVPPPARSSVSPTRKRARDSTRQNRLKPSSQGPVANKVIELLADASEEELVSILDSEVSFLTSKDLVIILNAQTQWQRALLFFDWAKSKSFPMNSFVYNVMLKIMRKAEKWEYANSLVKEMKENNVALDNVTYSTIISFALRCHKQDEALHWFSRMQEAGCPPDSVTYSAVIEILAKSGRMQEAVDLCARMQEEISPWDWIVYSLLMKLHAMQHEFDQMWDVYRDMQAAGVVPNVVTYNALISLLGNAGRSIQVSRLFNDMLNNGLKPSPVTLSLMFRTFAKTRDIEEAFKLYEKTKEEGWLVDTVVYNSLLNLCAQMGRVKDGERVYNELLESKVCKPDDWTWRTLVDMYVKGGVFEEARRITKEMVNQGRSIDLPVYMNLIQGYGKMKDFQSVLLLMNDIRLAKVPYDHMLAGALLSVFISCEEAGAEEREALLNQIGLVYPNLKVVIDNLYAKKVSLAKMKRDMRNMLNGAAEDCRKPLCNLLMELCWVKQLARQAHDLLSIGLTFGLYSDLQVRSPVEWCLRLRTLSFGAARTALYGWISSIKAAFQSETNELPFEFSIEVGLGTQSFPDDSVPVMGTVILQLLQEMRSPFKETRDGCLTASIADVKDWILAMKDSKVPDIASVVI</sequence>
<evidence type="ECO:0000256" key="4">
    <source>
        <dbReference type="SAM" id="MobiDB-lite"/>
    </source>
</evidence>
<feature type="compositionally biased region" description="Basic and acidic residues" evidence="4">
    <location>
        <begin position="87"/>
        <end position="96"/>
    </location>
</feature>
<evidence type="ECO:0000256" key="1">
    <source>
        <dbReference type="ARBA" id="ARBA00007626"/>
    </source>
</evidence>
<dbReference type="OrthoDB" id="185373at2759"/>
<keyword evidence="6" id="KW-1185">Reference proteome</keyword>
<dbReference type="GO" id="GO:0009570">
    <property type="term" value="C:chloroplast stroma"/>
    <property type="evidence" value="ECO:0007669"/>
    <property type="project" value="TreeGrafter"/>
</dbReference>